<protein>
    <submittedName>
        <fullName evidence="5">HxlR family transcriptional regulator</fullName>
    </submittedName>
</protein>
<evidence type="ECO:0000256" key="3">
    <source>
        <dbReference type="ARBA" id="ARBA00023163"/>
    </source>
</evidence>
<dbReference type="SUPFAM" id="SSF46785">
    <property type="entry name" value="Winged helix' DNA-binding domain"/>
    <property type="match status" value="1"/>
</dbReference>
<keyword evidence="3" id="KW-0804">Transcription</keyword>
<comment type="caution">
    <text evidence="5">The sequence shown here is derived from an EMBL/GenBank/DDBJ whole genome shotgun (WGS) entry which is preliminary data.</text>
</comment>
<dbReference type="PROSITE" id="PS51118">
    <property type="entry name" value="HTH_HXLR"/>
    <property type="match status" value="1"/>
</dbReference>
<proteinExistence type="predicted"/>
<gene>
    <name evidence="5" type="ORF">DSM04_1135</name>
</gene>
<dbReference type="GO" id="GO:0003677">
    <property type="term" value="F:DNA binding"/>
    <property type="evidence" value="ECO:0007669"/>
    <property type="project" value="UniProtKB-KW"/>
</dbReference>
<dbReference type="Pfam" id="PF01638">
    <property type="entry name" value="HxlR"/>
    <property type="match status" value="1"/>
</dbReference>
<evidence type="ECO:0000256" key="2">
    <source>
        <dbReference type="ARBA" id="ARBA00023125"/>
    </source>
</evidence>
<keyword evidence="2" id="KW-0238">DNA-binding</keyword>
<dbReference type="Proteomes" id="UP000289821">
    <property type="component" value="Unassembled WGS sequence"/>
</dbReference>
<dbReference type="Gene3D" id="1.10.10.10">
    <property type="entry name" value="Winged helix-like DNA-binding domain superfamily/Winged helix DNA-binding domain"/>
    <property type="match status" value="1"/>
</dbReference>
<keyword evidence="1" id="KW-0805">Transcription regulation</keyword>
<keyword evidence="6" id="KW-1185">Reference proteome</keyword>
<sequence>MYTCDKYVLKCILPTKRYVLLIIKYLIQYKMKKKSKKCSEAPTCSVDYAFRRIGGKYKGRILWALHENNMLRYGELGRNLSDITTKMLTQTLREMEKDNLINRKVYHQVPPKVEYSLSEIGKELIPFISYLKEWGDKKMGRS</sequence>
<accession>A0A4Q0NN03</accession>
<evidence type="ECO:0000256" key="1">
    <source>
        <dbReference type="ARBA" id="ARBA00023015"/>
    </source>
</evidence>
<dbReference type="PANTHER" id="PTHR33204">
    <property type="entry name" value="TRANSCRIPTIONAL REGULATOR, MARR FAMILY"/>
    <property type="match status" value="1"/>
</dbReference>
<dbReference type="PANTHER" id="PTHR33204:SF29">
    <property type="entry name" value="TRANSCRIPTIONAL REGULATOR"/>
    <property type="match status" value="1"/>
</dbReference>
<evidence type="ECO:0000313" key="6">
    <source>
        <dbReference type="Proteomes" id="UP000289821"/>
    </source>
</evidence>
<feature type="domain" description="HTH hxlR-type" evidence="4">
    <location>
        <begin position="44"/>
        <end position="142"/>
    </location>
</feature>
<dbReference type="InterPro" id="IPR036388">
    <property type="entry name" value="WH-like_DNA-bd_sf"/>
</dbReference>
<dbReference type="InterPro" id="IPR036390">
    <property type="entry name" value="WH_DNA-bd_sf"/>
</dbReference>
<organism evidence="5 6">
    <name type="scientific">Leeuwenhoekiella aestuarii</name>
    <dbReference type="NCBI Taxonomy" id="2249426"/>
    <lineage>
        <taxon>Bacteria</taxon>
        <taxon>Pseudomonadati</taxon>
        <taxon>Bacteroidota</taxon>
        <taxon>Flavobacteriia</taxon>
        <taxon>Flavobacteriales</taxon>
        <taxon>Flavobacteriaceae</taxon>
        <taxon>Leeuwenhoekiella</taxon>
    </lineage>
</organism>
<dbReference type="InterPro" id="IPR002577">
    <property type="entry name" value="HTH_HxlR"/>
</dbReference>
<reference evidence="5 6" key="1">
    <citation type="submission" date="2018-07" db="EMBL/GenBank/DDBJ databases">
        <title>Leeuwenhoekiella genomics.</title>
        <authorList>
            <person name="Tahon G."/>
            <person name="Willems A."/>
        </authorList>
    </citation>
    <scope>NUCLEOTIDE SEQUENCE [LARGE SCALE GENOMIC DNA]</scope>
    <source>
        <strain evidence="5 6">R-50232</strain>
    </source>
</reference>
<dbReference type="EMBL" id="QOVI01000013">
    <property type="protein sequence ID" value="RXG11211.1"/>
    <property type="molecule type" value="Genomic_DNA"/>
</dbReference>
<dbReference type="AlphaFoldDB" id="A0A4Q0NN03"/>
<evidence type="ECO:0000313" key="5">
    <source>
        <dbReference type="EMBL" id="RXG11211.1"/>
    </source>
</evidence>
<evidence type="ECO:0000259" key="4">
    <source>
        <dbReference type="PROSITE" id="PS51118"/>
    </source>
</evidence>
<name>A0A4Q0NN03_9FLAO</name>